<dbReference type="InterPro" id="IPR001849">
    <property type="entry name" value="PH_domain"/>
</dbReference>
<evidence type="ECO:0000313" key="4">
    <source>
        <dbReference type="Proteomes" id="UP000284403"/>
    </source>
</evidence>
<dbReference type="EMBL" id="MKKU01000003">
    <property type="protein sequence ID" value="RNF27548.1"/>
    <property type="molecule type" value="Genomic_DNA"/>
</dbReference>
<evidence type="ECO:0000259" key="2">
    <source>
        <dbReference type="PROSITE" id="PS50003"/>
    </source>
</evidence>
<dbReference type="PROSITE" id="PS50003">
    <property type="entry name" value="PH_DOMAIN"/>
    <property type="match status" value="1"/>
</dbReference>
<proteinExistence type="predicted"/>
<dbReference type="SMART" id="SM00233">
    <property type="entry name" value="PH"/>
    <property type="match status" value="1"/>
</dbReference>
<dbReference type="Proteomes" id="UP000284403">
    <property type="component" value="Unassembled WGS sequence"/>
</dbReference>
<sequence length="429" mass="46737">MTASAAEHAALLNRLCTEIHLAQQQLRRSREARSTYGVACDNAAACAVGKSPSPPPSPPRDVRPQQEGLSASLPGTAHDKGVSPRAGETRAPPAGAATAARKEGTLLHLERGPLGRERFAPHFVVIDEHKGIVWYQSERHARTAPSRPLGQVPFWKETRNSRGSRFKKAAVCWPLILPDDCPKADDPKKTYFAIEYLNDKGSYSKLVFAAESAEERDDWVLFITQFLEMFLPPRAESEELQHLPRGAAVPRHTSGGYLRGGARRQRAVDVVSAPAWRRRVNSPAPPPSPHCAPQPPSAFCGSLSLPSFLPSFFFFVPLVPRTIACLFSLFATGAVSRVVFLPLCFLQSHRVCACVRRRVKAKGGRSNKPARCVCPGGATRAALLLFTAPHVAPNHSSAHRELEPRDGGGGPRHGLLHALQFPSLRSQSL</sequence>
<feature type="domain" description="PH" evidence="2">
    <location>
        <begin position="99"/>
        <end position="228"/>
    </location>
</feature>
<feature type="compositionally biased region" description="Low complexity" evidence="1">
    <location>
        <begin position="84"/>
        <end position="99"/>
    </location>
</feature>
<evidence type="ECO:0000313" key="3">
    <source>
        <dbReference type="EMBL" id="RNF27548.1"/>
    </source>
</evidence>
<dbReference type="Gene3D" id="2.30.29.30">
    <property type="entry name" value="Pleckstrin-homology domain (PH domain)/Phosphotyrosine-binding domain (PTB)"/>
    <property type="match status" value="1"/>
</dbReference>
<dbReference type="OrthoDB" id="264619at2759"/>
<protein>
    <recommendedName>
        <fullName evidence="2">PH domain-containing protein</fullName>
    </recommendedName>
</protein>
<reference evidence="3 4" key="1">
    <citation type="journal article" date="2018" name="BMC Genomics">
        <title>Genomic comparison of Trypanosoma conorhini and Trypanosoma rangeli to Trypanosoma cruzi strains of high and low virulence.</title>
        <authorList>
            <person name="Bradwell K.R."/>
            <person name="Koparde V.N."/>
            <person name="Matveyev A.V."/>
            <person name="Serrano M.G."/>
            <person name="Alves J.M."/>
            <person name="Parikh H."/>
            <person name="Huang B."/>
            <person name="Lee V."/>
            <person name="Espinosa-Alvarez O."/>
            <person name="Ortiz P.A."/>
            <person name="Costa-Martins A.G."/>
            <person name="Teixeira M.M."/>
            <person name="Buck G.A."/>
        </authorList>
    </citation>
    <scope>NUCLEOTIDE SEQUENCE [LARGE SCALE GENOMIC DNA]</scope>
    <source>
        <strain evidence="3 4">025E</strain>
    </source>
</reference>
<dbReference type="AlphaFoldDB" id="A0A3R7M6L0"/>
<dbReference type="CDD" id="cd00821">
    <property type="entry name" value="PH"/>
    <property type="match status" value="1"/>
</dbReference>
<feature type="region of interest" description="Disordered" evidence="1">
    <location>
        <begin position="47"/>
        <end position="101"/>
    </location>
</feature>
<dbReference type="RefSeq" id="XP_029232754.1">
    <property type="nucleotide sequence ID" value="XM_029367147.1"/>
</dbReference>
<comment type="caution">
    <text evidence="3">The sequence shown here is derived from an EMBL/GenBank/DDBJ whole genome shotgun (WGS) entry which is preliminary data.</text>
</comment>
<dbReference type="GeneID" id="40313809"/>
<name>A0A3R7M6L0_9TRYP</name>
<keyword evidence="4" id="KW-1185">Reference proteome</keyword>
<evidence type="ECO:0000256" key="1">
    <source>
        <dbReference type="SAM" id="MobiDB-lite"/>
    </source>
</evidence>
<dbReference type="InterPro" id="IPR011993">
    <property type="entry name" value="PH-like_dom_sf"/>
</dbReference>
<gene>
    <name evidence="3" type="ORF">Tco025E_00198</name>
</gene>
<dbReference type="SUPFAM" id="SSF50729">
    <property type="entry name" value="PH domain-like"/>
    <property type="match status" value="1"/>
</dbReference>
<organism evidence="3 4">
    <name type="scientific">Trypanosoma conorhini</name>
    <dbReference type="NCBI Taxonomy" id="83891"/>
    <lineage>
        <taxon>Eukaryota</taxon>
        <taxon>Discoba</taxon>
        <taxon>Euglenozoa</taxon>
        <taxon>Kinetoplastea</taxon>
        <taxon>Metakinetoplastina</taxon>
        <taxon>Trypanosomatida</taxon>
        <taxon>Trypanosomatidae</taxon>
        <taxon>Trypanosoma</taxon>
    </lineage>
</organism>
<accession>A0A3R7M6L0</accession>